<dbReference type="Proteomes" id="UP000177395">
    <property type="component" value="Unassembled WGS sequence"/>
</dbReference>
<dbReference type="EMBL" id="MFMS01000004">
    <property type="protein sequence ID" value="OGG85847.1"/>
    <property type="molecule type" value="Genomic_DNA"/>
</dbReference>
<dbReference type="AlphaFoldDB" id="A0A1F6FJ21"/>
<proteinExistence type="predicted"/>
<evidence type="ECO:0000313" key="1">
    <source>
        <dbReference type="EMBL" id="OGG85847.1"/>
    </source>
</evidence>
<organism evidence="1 2">
    <name type="scientific">Candidatus Kaiserbacteria bacterium RIFOXYB1_FULL_46_14</name>
    <dbReference type="NCBI Taxonomy" id="1798531"/>
    <lineage>
        <taxon>Bacteria</taxon>
        <taxon>Candidatus Kaiseribacteriota</taxon>
    </lineage>
</organism>
<comment type="caution">
    <text evidence="1">The sequence shown here is derived from an EMBL/GenBank/DDBJ whole genome shotgun (WGS) entry which is preliminary data.</text>
</comment>
<gene>
    <name evidence="1" type="ORF">A2392_00300</name>
</gene>
<reference evidence="1 2" key="1">
    <citation type="journal article" date="2016" name="Nat. Commun.">
        <title>Thousands of microbial genomes shed light on interconnected biogeochemical processes in an aquifer system.</title>
        <authorList>
            <person name="Anantharaman K."/>
            <person name="Brown C.T."/>
            <person name="Hug L.A."/>
            <person name="Sharon I."/>
            <person name="Castelle C.J."/>
            <person name="Probst A.J."/>
            <person name="Thomas B.C."/>
            <person name="Singh A."/>
            <person name="Wilkins M.J."/>
            <person name="Karaoz U."/>
            <person name="Brodie E.L."/>
            <person name="Williams K.H."/>
            <person name="Hubbard S.S."/>
            <person name="Banfield J.F."/>
        </authorList>
    </citation>
    <scope>NUCLEOTIDE SEQUENCE [LARGE SCALE GENOMIC DNA]</scope>
</reference>
<accession>A0A1F6FJ21</accession>
<evidence type="ECO:0000313" key="2">
    <source>
        <dbReference type="Proteomes" id="UP000177395"/>
    </source>
</evidence>
<sequence length="113" mass="12742">MTTITELMDKVLSLPKNELRPGTPTEERVLEMKILFPLAPQLANVRRGCLPKNGSVEVHVRVNPTSFNNKYHEINIFRHNGKDVVTINGAILHASTVEEIHQYVSELCSENAH</sequence>
<name>A0A1F6FJ21_9BACT</name>
<protein>
    <submittedName>
        <fullName evidence="1">Uncharacterized protein</fullName>
    </submittedName>
</protein>